<dbReference type="RefSeq" id="WP_013426332.1">
    <property type="nucleotide sequence ID" value="NC_014666.1"/>
</dbReference>
<gene>
    <name evidence="7" type="ordered locus">FraEuI1c_5226</name>
</gene>
<accession>E3J6Z4</accession>
<reference evidence="7 8" key="1">
    <citation type="submission" date="2010-10" db="EMBL/GenBank/DDBJ databases">
        <title>Complete sequence of Frankia sp. EuI1c.</title>
        <authorList>
            <consortium name="US DOE Joint Genome Institute"/>
            <person name="Lucas S."/>
            <person name="Copeland A."/>
            <person name="Lapidus A."/>
            <person name="Cheng J.-F."/>
            <person name="Bruce D."/>
            <person name="Goodwin L."/>
            <person name="Pitluck S."/>
            <person name="Chertkov O."/>
            <person name="Detter J.C."/>
            <person name="Han C."/>
            <person name="Tapia R."/>
            <person name="Land M."/>
            <person name="Hauser L."/>
            <person name="Jeffries C."/>
            <person name="Kyrpides N."/>
            <person name="Ivanova N."/>
            <person name="Mikhailova N."/>
            <person name="Beauchemin N."/>
            <person name="Sen A."/>
            <person name="Sur S.A."/>
            <person name="Gtari M."/>
            <person name="Wall L."/>
            <person name="Tisa L."/>
            <person name="Woyke T."/>
        </authorList>
    </citation>
    <scope>NUCLEOTIDE SEQUENCE [LARGE SCALE GENOMIC DNA]</scope>
    <source>
        <strain evidence="8">DSM 45817 / CECT 9037 / EuI1c</strain>
    </source>
</reference>
<evidence type="ECO:0000259" key="6">
    <source>
        <dbReference type="PROSITE" id="PS50977"/>
    </source>
</evidence>
<feature type="region of interest" description="Disordered" evidence="5">
    <location>
        <begin position="193"/>
        <end position="217"/>
    </location>
</feature>
<dbReference type="InterPro" id="IPR050109">
    <property type="entry name" value="HTH-type_TetR-like_transc_reg"/>
</dbReference>
<dbReference type="HOGENOM" id="CLU_083278_1_1_11"/>
<evidence type="ECO:0000313" key="7">
    <source>
        <dbReference type="EMBL" id="ADP83214.1"/>
    </source>
</evidence>
<proteinExistence type="predicted"/>
<dbReference type="PANTHER" id="PTHR30055">
    <property type="entry name" value="HTH-TYPE TRANSCRIPTIONAL REGULATOR RUTR"/>
    <property type="match status" value="1"/>
</dbReference>
<evidence type="ECO:0000256" key="5">
    <source>
        <dbReference type="SAM" id="MobiDB-lite"/>
    </source>
</evidence>
<name>E3J6Z4_PSEI1</name>
<keyword evidence="3" id="KW-0804">Transcription</keyword>
<dbReference type="PRINTS" id="PR00455">
    <property type="entry name" value="HTHTETR"/>
</dbReference>
<dbReference type="Proteomes" id="UP000002484">
    <property type="component" value="Chromosome"/>
</dbReference>
<dbReference type="Gene3D" id="1.10.357.10">
    <property type="entry name" value="Tetracycline Repressor, domain 2"/>
    <property type="match status" value="1"/>
</dbReference>
<dbReference type="AlphaFoldDB" id="E3J6Z4"/>
<dbReference type="InParanoid" id="E3J6Z4"/>
<evidence type="ECO:0000256" key="3">
    <source>
        <dbReference type="ARBA" id="ARBA00023163"/>
    </source>
</evidence>
<dbReference type="eggNOG" id="COG1309">
    <property type="taxonomic scope" value="Bacteria"/>
</dbReference>
<keyword evidence="2 4" id="KW-0238">DNA-binding</keyword>
<evidence type="ECO:0000256" key="1">
    <source>
        <dbReference type="ARBA" id="ARBA00023015"/>
    </source>
</evidence>
<evidence type="ECO:0000256" key="2">
    <source>
        <dbReference type="ARBA" id="ARBA00023125"/>
    </source>
</evidence>
<dbReference type="GO" id="GO:0000976">
    <property type="term" value="F:transcription cis-regulatory region binding"/>
    <property type="evidence" value="ECO:0007669"/>
    <property type="project" value="TreeGrafter"/>
</dbReference>
<dbReference type="GO" id="GO:0003700">
    <property type="term" value="F:DNA-binding transcription factor activity"/>
    <property type="evidence" value="ECO:0007669"/>
    <property type="project" value="TreeGrafter"/>
</dbReference>
<dbReference type="PANTHER" id="PTHR30055:SF234">
    <property type="entry name" value="HTH-TYPE TRANSCRIPTIONAL REGULATOR BETI"/>
    <property type="match status" value="1"/>
</dbReference>
<dbReference type="PROSITE" id="PS50977">
    <property type="entry name" value="HTH_TETR_2"/>
    <property type="match status" value="1"/>
</dbReference>
<protein>
    <submittedName>
        <fullName evidence="7">Regulatory protein TetR</fullName>
    </submittedName>
</protein>
<dbReference type="InterPro" id="IPR001647">
    <property type="entry name" value="HTH_TetR"/>
</dbReference>
<keyword evidence="8" id="KW-1185">Reference proteome</keyword>
<evidence type="ECO:0000256" key="4">
    <source>
        <dbReference type="PROSITE-ProRule" id="PRU00335"/>
    </source>
</evidence>
<organism evidence="7 8">
    <name type="scientific">Pseudofrankia inefficax (strain DSM 45817 / CECT 9037 / DDB 130130 / EuI1c)</name>
    <name type="common">Frankia inefficax</name>
    <dbReference type="NCBI Taxonomy" id="298654"/>
    <lineage>
        <taxon>Bacteria</taxon>
        <taxon>Bacillati</taxon>
        <taxon>Actinomycetota</taxon>
        <taxon>Actinomycetes</taxon>
        <taxon>Frankiales</taxon>
        <taxon>Frankiaceae</taxon>
        <taxon>Pseudofrankia</taxon>
    </lineage>
</organism>
<dbReference type="OrthoDB" id="3186364at2"/>
<dbReference type="InterPro" id="IPR009057">
    <property type="entry name" value="Homeodomain-like_sf"/>
</dbReference>
<dbReference type="Pfam" id="PF00440">
    <property type="entry name" value="TetR_N"/>
    <property type="match status" value="1"/>
</dbReference>
<dbReference type="SUPFAM" id="SSF46689">
    <property type="entry name" value="Homeodomain-like"/>
    <property type="match status" value="1"/>
</dbReference>
<feature type="domain" description="HTH tetR-type" evidence="6">
    <location>
        <begin position="12"/>
        <end position="72"/>
    </location>
</feature>
<dbReference type="KEGG" id="fri:FraEuI1c_5226"/>
<dbReference type="STRING" id="298654.FraEuI1c_5226"/>
<feature type="DNA-binding region" description="H-T-H motif" evidence="4">
    <location>
        <begin position="35"/>
        <end position="54"/>
    </location>
</feature>
<dbReference type="EMBL" id="CP002299">
    <property type="protein sequence ID" value="ADP83214.1"/>
    <property type="molecule type" value="Genomic_DNA"/>
</dbReference>
<keyword evidence="1" id="KW-0805">Transcription regulation</keyword>
<sequence length="217" mass="24489">MPRPPARPAGEKSTREQILDVALDLFTTEGFEKTSLREIAERMGFSKAALYYHFASKDDILLALHLRLHDLGQATIDRFDWDRVAPGDWVGLLDEFIDQLFDNRKLFLLHMRNHAALEKIAHSHPHGEANHDIEERFRALLTDTRVPRAQRLRLSFAFGAVAAGMAMSSEVFDDLPVDELRMELRSAVRDLLRPVSASGTPASPAEPDQERPQPVTA</sequence>
<evidence type="ECO:0000313" key="8">
    <source>
        <dbReference type="Proteomes" id="UP000002484"/>
    </source>
</evidence>